<dbReference type="Proteomes" id="UP000033260">
    <property type="component" value="Chromosome"/>
</dbReference>
<dbReference type="SUPFAM" id="SSF48173">
    <property type="entry name" value="Cryptochrome/photolyase FAD-binding domain"/>
    <property type="match status" value="1"/>
</dbReference>
<dbReference type="PANTHER" id="PTHR38657:SF1">
    <property type="entry name" value="SLR1343 PROTEIN"/>
    <property type="match status" value="1"/>
</dbReference>
<dbReference type="AlphaFoldDB" id="A0AAU8SBL7"/>
<reference evidence="1 2" key="1">
    <citation type="submission" date="2015-02" db="EMBL/GenBank/DDBJ databases">
        <title>Complete Genome Sequencing of Pseudomonas putida S13.1.2.</title>
        <authorList>
            <person name="Chong T.M."/>
            <person name="Chan K.G."/>
            <person name="Dessaux Y."/>
        </authorList>
    </citation>
    <scope>NUCLEOTIDE SEQUENCE [LARGE SCALE GENOMIC DNA]</scope>
    <source>
        <strain evidence="1 2">S13.1.2</strain>
    </source>
</reference>
<name>A0AAU8SBL7_PSEPU</name>
<dbReference type="EMBL" id="CP010979">
    <property type="protein sequence ID" value="AJQ47548.1"/>
    <property type="molecule type" value="Genomic_DNA"/>
</dbReference>
<dbReference type="InterPro" id="IPR014729">
    <property type="entry name" value="Rossmann-like_a/b/a_fold"/>
</dbReference>
<dbReference type="Pfam" id="PF04244">
    <property type="entry name" value="DPRP"/>
    <property type="match status" value="1"/>
</dbReference>
<dbReference type="InterPro" id="IPR052551">
    <property type="entry name" value="UV-DNA_repair_photolyase"/>
</dbReference>
<dbReference type="InterPro" id="IPR036134">
    <property type="entry name" value="Crypto/Photolyase_FAD-like_sf"/>
</dbReference>
<evidence type="ECO:0000313" key="1">
    <source>
        <dbReference type="EMBL" id="AJQ47548.1"/>
    </source>
</evidence>
<evidence type="ECO:0000313" key="2">
    <source>
        <dbReference type="Proteomes" id="UP000033260"/>
    </source>
</evidence>
<accession>A0AAU8SBL7</accession>
<organism evidence="1 2">
    <name type="scientific">Pseudomonas putida S13.1.2</name>
    <dbReference type="NCBI Taxonomy" id="1384061"/>
    <lineage>
        <taxon>Bacteria</taxon>
        <taxon>Pseudomonadati</taxon>
        <taxon>Pseudomonadota</taxon>
        <taxon>Gammaproteobacteria</taxon>
        <taxon>Pseudomonadales</taxon>
        <taxon>Pseudomonadaceae</taxon>
        <taxon>Pseudomonas</taxon>
    </lineage>
</organism>
<proteinExistence type="predicted"/>
<evidence type="ECO:0008006" key="3">
    <source>
        <dbReference type="Google" id="ProtNLM"/>
    </source>
</evidence>
<dbReference type="Gene3D" id="1.10.10.1710">
    <property type="entry name" value="Deoxyribodipyrimidine photolyase-related"/>
    <property type="match status" value="1"/>
</dbReference>
<dbReference type="Gene3D" id="3.40.50.620">
    <property type="entry name" value="HUPs"/>
    <property type="match status" value="1"/>
</dbReference>
<sequence length="321" mass="36811">MRLGLVLGDQLSFDLASLAALDPARDAVLMAEVEGEARYVPHHPLKIVLIFSAMRHFAQALRERGWQVHYVELDADGNSGSIVGELRRWQHALGATHIHLTECGEWRLEQALRDAALPLVWHRDRRFLCSREAFARWAHKRRQLRMEHFYRGMRKRMRCMEQAIGQTLRLGYAHHIQRLMVTGNFALLAGIVPTAICEWYVAVYMDAFDWVELPNTLGMVMHADGGYLGSKPYCASGRYIQRMSDHCKACSYKVDLVIEDDGCPFNALYWHFLIRHRPLLSTSPRLALVYRSLDGMTASRRDAVWQRGQALLAQLDAQQAL</sequence>
<dbReference type="PANTHER" id="PTHR38657">
    <property type="entry name" value="SLR1343 PROTEIN"/>
    <property type="match status" value="1"/>
</dbReference>
<dbReference type="RefSeq" id="WP_028613706.1">
    <property type="nucleotide sequence ID" value="NZ_CP010979.1"/>
</dbReference>
<dbReference type="InterPro" id="IPR007357">
    <property type="entry name" value="PhrB-like"/>
</dbReference>
<protein>
    <recommendedName>
        <fullName evidence="3">Deoxyribodipyrimidine photolyase</fullName>
    </recommendedName>
</protein>
<gene>
    <name evidence="1" type="ORF">N805_10085</name>
</gene>